<evidence type="ECO:0000256" key="1">
    <source>
        <dbReference type="SAM" id="MobiDB-lite"/>
    </source>
</evidence>
<accession>A0A2U1LJ46</accession>
<proteinExistence type="predicted"/>
<evidence type="ECO:0000313" key="2">
    <source>
        <dbReference type="EMBL" id="PWA49014.1"/>
    </source>
</evidence>
<feature type="compositionally biased region" description="Basic residues" evidence="1">
    <location>
        <begin position="174"/>
        <end position="189"/>
    </location>
</feature>
<comment type="caution">
    <text evidence="2">The sequence shown here is derived from an EMBL/GenBank/DDBJ whole genome shotgun (WGS) entry which is preliminary data.</text>
</comment>
<feature type="compositionally biased region" description="Basic and acidic residues" evidence="1">
    <location>
        <begin position="156"/>
        <end position="173"/>
    </location>
</feature>
<evidence type="ECO:0008006" key="4">
    <source>
        <dbReference type="Google" id="ProtNLM"/>
    </source>
</evidence>
<evidence type="ECO:0000313" key="3">
    <source>
        <dbReference type="Proteomes" id="UP000245207"/>
    </source>
</evidence>
<dbReference type="Proteomes" id="UP000245207">
    <property type="component" value="Unassembled WGS sequence"/>
</dbReference>
<protein>
    <recommendedName>
        <fullName evidence="4">Helitron helicase-like domain-containing protein</fullName>
    </recommendedName>
</protein>
<gene>
    <name evidence="2" type="ORF">CTI12_AA485780</name>
</gene>
<name>A0A2U1LJ46_ARTAN</name>
<reference evidence="2 3" key="1">
    <citation type="journal article" date="2018" name="Mol. Plant">
        <title>The genome of Artemisia annua provides insight into the evolution of Asteraceae family and artemisinin biosynthesis.</title>
        <authorList>
            <person name="Shen Q."/>
            <person name="Zhang L."/>
            <person name="Liao Z."/>
            <person name="Wang S."/>
            <person name="Yan T."/>
            <person name="Shi P."/>
            <person name="Liu M."/>
            <person name="Fu X."/>
            <person name="Pan Q."/>
            <person name="Wang Y."/>
            <person name="Lv Z."/>
            <person name="Lu X."/>
            <person name="Zhang F."/>
            <person name="Jiang W."/>
            <person name="Ma Y."/>
            <person name="Chen M."/>
            <person name="Hao X."/>
            <person name="Li L."/>
            <person name="Tang Y."/>
            <person name="Lv G."/>
            <person name="Zhou Y."/>
            <person name="Sun X."/>
            <person name="Brodelius P.E."/>
            <person name="Rose J.K.C."/>
            <person name="Tang K."/>
        </authorList>
    </citation>
    <scope>NUCLEOTIDE SEQUENCE [LARGE SCALE GENOMIC DNA]</scope>
    <source>
        <strain evidence="3">cv. Huhao1</strain>
        <tissue evidence="2">Leaf</tissue>
    </source>
</reference>
<dbReference type="OrthoDB" id="1937254at2759"/>
<keyword evidence="3" id="KW-1185">Reference proteome</keyword>
<dbReference type="EMBL" id="PKPP01009115">
    <property type="protein sequence ID" value="PWA49014.1"/>
    <property type="molecule type" value="Genomic_DNA"/>
</dbReference>
<feature type="region of interest" description="Disordered" evidence="1">
    <location>
        <begin position="129"/>
        <end position="189"/>
    </location>
</feature>
<sequence length="384" mass="43110">MVIDNHEKLHAWLLTILSKRRSDTDGENMNDLTIRRPGRRVEQRPDGESMIDLTIRRPGRRVEQQADKSYTDGESMIDLTIRRPGRRVEQQADGGDMPDLYIRRPGRKLVQQIGTIDWTHNFLSNLQKRKPGKQAMDHSSHTLQVNEMLPRPRGRPRNDPTKKQKIFKSDIHSSKRKSERLKQKNKMSRLKISQDGFVRPAWMGDENDPRTNAYVGISNDYIDHGNPVFKCGDCNALLWHSESMIGSTHSGDGSYSLCCGRGKVMLTNEIVNPPPLLLSLITGNNPKSKSDESTSTSETNVLDHELTIELRDMLDSINPLVAQFRMAGEQFVSAKNWSKFKLRLIEDCKVSSTSGTCSSGAIEIGGDGGLGKLDGGGCNNQNTR</sequence>
<organism evidence="2 3">
    <name type="scientific">Artemisia annua</name>
    <name type="common">Sweet wormwood</name>
    <dbReference type="NCBI Taxonomy" id="35608"/>
    <lineage>
        <taxon>Eukaryota</taxon>
        <taxon>Viridiplantae</taxon>
        <taxon>Streptophyta</taxon>
        <taxon>Embryophyta</taxon>
        <taxon>Tracheophyta</taxon>
        <taxon>Spermatophyta</taxon>
        <taxon>Magnoliopsida</taxon>
        <taxon>eudicotyledons</taxon>
        <taxon>Gunneridae</taxon>
        <taxon>Pentapetalae</taxon>
        <taxon>asterids</taxon>
        <taxon>campanulids</taxon>
        <taxon>Asterales</taxon>
        <taxon>Asteraceae</taxon>
        <taxon>Asteroideae</taxon>
        <taxon>Anthemideae</taxon>
        <taxon>Artemisiinae</taxon>
        <taxon>Artemisia</taxon>
    </lineage>
</organism>
<dbReference type="AlphaFoldDB" id="A0A2U1LJ46"/>